<feature type="non-terminal residue" evidence="4">
    <location>
        <position position="1"/>
    </location>
</feature>
<keyword evidence="5" id="KW-1185">Reference proteome</keyword>
<protein>
    <recommendedName>
        <fullName evidence="3">Glabrous enhancer-binding protein-like DBD domain-containing protein</fullName>
    </recommendedName>
</protein>
<dbReference type="InterPro" id="IPR053932">
    <property type="entry name" value="GeBP-like_DBD"/>
</dbReference>
<evidence type="ECO:0000259" key="3">
    <source>
        <dbReference type="Pfam" id="PF04504"/>
    </source>
</evidence>
<feature type="compositionally biased region" description="Low complexity" evidence="2">
    <location>
        <begin position="164"/>
        <end position="173"/>
    </location>
</feature>
<evidence type="ECO:0000256" key="2">
    <source>
        <dbReference type="SAM" id="MobiDB-lite"/>
    </source>
</evidence>
<dbReference type="PANTHER" id="PTHR31662:SF96">
    <property type="entry name" value="OS08G0467600 PROTEIN"/>
    <property type="match status" value="1"/>
</dbReference>
<feature type="compositionally biased region" description="Basic and acidic residues" evidence="2">
    <location>
        <begin position="361"/>
        <end position="371"/>
    </location>
</feature>
<dbReference type="GO" id="GO:0006355">
    <property type="term" value="P:regulation of DNA-templated transcription"/>
    <property type="evidence" value="ECO:0007669"/>
    <property type="project" value="InterPro"/>
</dbReference>
<evidence type="ECO:0000313" key="4">
    <source>
        <dbReference type="EMBL" id="KAG2579292.1"/>
    </source>
</evidence>
<comment type="caution">
    <text evidence="4">The sequence shown here is derived from an EMBL/GenBank/DDBJ whole genome shotgun (WGS) entry which is preliminary data.</text>
</comment>
<dbReference type="AlphaFoldDB" id="A0A8T0R136"/>
<sequence>AAVAGPRPRSPSRSRSRSKTPPPNIPPRSAALSSIPTSAGADVAAAPDADAGAGGRAPSPRRGDGKGPPGDHLDSDADADTGSGRRVPSPRRRGERSPSFHSGSDADAGRVPSPRRNREPTPRLHSDSDSDNSVATANFTATTSEDDGGGAGAASPSPRPRPSSPIKVSSIKPIRTRPMDVPFRDAAASSDLRTKRRHRPIERRTPEYQKRPSRVWSPEDELTILNALIESTGKLHLQIYGRLTANASTTQLSDKGRRLKHKYKLQVKRAKNGRVPDLPTEHDRSVYELSKKVWRLKSLEGRSLVHEDTGDAESNEEQGIKENDEDTDNGGEHHDRTSKKPKTSRFENGNDNATLSVGRASHGDGSGRDSAEKGKQIYPYLWAAVEELSKEHPSGPIFRKVFGLLEKSKARAIEEKLRKFRMSVIRLQLNRMDLTKLSVGMVLDALGGAY</sequence>
<comment type="similarity">
    <text evidence="1">Belongs to the GeBP family.</text>
</comment>
<organism evidence="4 5">
    <name type="scientific">Panicum virgatum</name>
    <name type="common">Blackwell switchgrass</name>
    <dbReference type="NCBI Taxonomy" id="38727"/>
    <lineage>
        <taxon>Eukaryota</taxon>
        <taxon>Viridiplantae</taxon>
        <taxon>Streptophyta</taxon>
        <taxon>Embryophyta</taxon>
        <taxon>Tracheophyta</taxon>
        <taxon>Spermatophyta</taxon>
        <taxon>Magnoliopsida</taxon>
        <taxon>Liliopsida</taxon>
        <taxon>Poales</taxon>
        <taxon>Poaceae</taxon>
        <taxon>PACMAD clade</taxon>
        <taxon>Panicoideae</taxon>
        <taxon>Panicodae</taxon>
        <taxon>Paniceae</taxon>
        <taxon>Panicinae</taxon>
        <taxon>Panicum</taxon>
        <taxon>Panicum sect. Hiantes</taxon>
    </lineage>
</organism>
<dbReference type="Proteomes" id="UP000823388">
    <property type="component" value="Chromosome 6N"/>
</dbReference>
<dbReference type="GO" id="GO:0005634">
    <property type="term" value="C:nucleus"/>
    <property type="evidence" value="ECO:0007669"/>
    <property type="project" value="TreeGrafter"/>
</dbReference>
<evidence type="ECO:0000256" key="1">
    <source>
        <dbReference type="ARBA" id="ARBA00010820"/>
    </source>
</evidence>
<feature type="domain" description="Glabrous enhancer-binding protein-like DBD" evidence="3">
    <location>
        <begin position="213"/>
        <end position="294"/>
    </location>
</feature>
<feature type="compositionally biased region" description="Low complexity" evidence="2">
    <location>
        <begin position="39"/>
        <end position="60"/>
    </location>
</feature>
<name>A0A8T0R136_PANVG</name>
<feature type="compositionally biased region" description="Basic and acidic residues" evidence="2">
    <location>
        <begin position="116"/>
        <end position="128"/>
    </location>
</feature>
<feature type="region of interest" description="Disordered" evidence="2">
    <location>
        <begin position="305"/>
        <end position="371"/>
    </location>
</feature>
<feature type="region of interest" description="Disordered" evidence="2">
    <location>
        <begin position="1"/>
        <end position="199"/>
    </location>
</feature>
<reference evidence="4" key="1">
    <citation type="submission" date="2020-05" db="EMBL/GenBank/DDBJ databases">
        <title>WGS assembly of Panicum virgatum.</title>
        <authorList>
            <person name="Lovell J.T."/>
            <person name="Jenkins J."/>
            <person name="Shu S."/>
            <person name="Juenger T.E."/>
            <person name="Schmutz J."/>
        </authorList>
    </citation>
    <scope>NUCLEOTIDE SEQUENCE</scope>
    <source>
        <strain evidence="4">AP13</strain>
    </source>
</reference>
<feature type="compositionally biased region" description="Polar residues" evidence="2">
    <location>
        <begin position="346"/>
        <end position="355"/>
    </location>
</feature>
<dbReference type="Pfam" id="PF04504">
    <property type="entry name" value="GeBP-like_DBD"/>
    <property type="match status" value="1"/>
</dbReference>
<gene>
    <name evidence="4" type="ORF">PVAP13_6NG244603</name>
</gene>
<dbReference type="InterPro" id="IPR007592">
    <property type="entry name" value="GEBP"/>
</dbReference>
<feature type="compositionally biased region" description="Basic and acidic residues" evidence="2">
    <location>
        <begin position="61"/>
        <end position="75"/>
    </location>
</feature>
<dbReference type="EMBL" id="CM029048">
    <property type="protein sequence ID" value="KAG2579292.1"/>
    <property type="molecule type" value="Genomic_DNA"/>
</dbReference>
<proteinExistence type="inferred from homology"/>
<feature type="compositionally biased region" description="Polar residues" evidence="2">
    <location>
        <begin position="131"/>
        <end position="143"/>
    </location>
</feature>
<accession>A0A8T0R136</accession>
<evidence type="ECO:0000313" key="5">
    <source>
        <dbReference type="Proteomes" id="UP000823388"/>
    </source>
</evidence>
<dbReference type="PANTHER" id="PTHR31662">
    <property type="entry name" value="BNAANNG10740D PROTEIN-RELATED"/>
    <property type="match status" value="1"/>
</dbReference>